<evidence type="ECO:0000313" key="3">
    <source>
        <dbReference type="EMBL" id="GAP48654.1"/>
    </source>
</evidence>
<dbReference type="AlphaFoldDB" id="A0A0K8PMK5"/>
<evidence type="ECO:0000256" key="2">
    <source>
        <dbReference type="SAM" id="SignalP"/>
    </source>
</evidence>
<feature type="signal peptide" evidence="2">
    <location>
        <begin position="1"/>
        <end position="19"/>
    </location>
</feature>
<reference evidence="3" key="1">
    <citation type="journal article" date="2015" name="Genome Announc.">
        <title>Draft Genome Sequence of Thiostrepton-Producing Streptomyces azureus ATCC 14921.</title>
        <authorList>
            <person name="Sakihara K."/>
            <person name="Maeda J."/>
            <person name="Tashiro K."/>
            <person name="Fujino Y."/>
            <person name="Kuhara S."/>
            <person name="Ohshima T."/>
            <person name="Ogata S."/>
            <person name="Doi K."/>
        </authorList>
    </citation>
    <scope>NUCLEOTIDE SEQUENCE [LARGE SCALE GENOMIC DNA]</scope>
    <source>
        <strain evidence="3">ATCC14921</strain>
    </source>
</reference>
<proteinExistence type="predicted"/>
<keyword evidence="2" id="KW-0732">Signal</keyword>
<evidence type="ECO:0000313" key="4">
    <source>
        <dbReference type="Proteomes" id="UP000053859"/>
    </source>
</evidence>
<feature type="region of interest" description="Disordered" evidence="1">
    <location>
        <begin position="23"/>
        <end position="58"/>
    </location>
</feature>
<gene>
    <name evidence="3" type="ORF">SAZU_3483</name>
</gene>
<dbReference type="Proteomes" id="UP000053859">
    <property type="component" value="Unassembled WGS sequence"/>
</dbReference>
<dbReference type="PATRIC" id="fig|146537.3.peg.3692"/>
<accession>A0A0K8PMK5</accession>
<feature type="chain" id="PRO_5039266771" evidence="2">
    <location>
        <begin position="20"/>
        <end position="73"/>
    </location>
</feature>
<organism evidence="3 4">
    <name type="scientific">Streptomyces azureus</name>
    <dbReference type="NCBI Taxonomy" id="146537"/>
    <lineage>
        <taxon>Bacteria</taxon>
        <taxon>Bacillati</taxon>
        <taxon>Actinomycetota</taxon>
        <taxon>Actinomycetes</taxon>
        <taxon>Kitasatosporales</taxon>
        <taxon>Streptomycetaceae</taxon>
        <taxon>Streptomyces</taxon>
    </lineage>
</organism>
<dbReference type="EMBL" id="DF968268">
    <property type="protein sequence ID" value="GAP48654.1"/>
    <property type="molecule type" value="Genomic_DNA"/>
</dbReference>
<feature type="compositionally biased region" description="Pro residues" evidence="1">
    <location>
        <begin position="28"/>
        <end position="45"/>
    </location>
</feature>
<keyword evidence="4" id="KW-1185">Reference proteome</keyword>
<name>A0A0K8PMK5_STRAJ</name>
<sequence length="73" mass="7464">MIILLRRVTAVCALSAVLAACGTDRPPRAAPPPVAAPPSRPPTLAPGPAGLTPVFEHGPRTRGRTVALTFDAT</sequence>
<dbReference type="PROSITE" id="PS51257">
    <property type="entry name" value="PROKAR_LIPOPROTEIN"/>
    <property type="match status" value="1"/>
</dbReference>
<evidence type="ECO:0000256" key="1">
    <source>
        <dbReference type="SAM" id="MobiDB-lite"/>
    </source>
</evidence>
<protein>
    <submittedName>
        <fullName evidence="3">Polysaccharide deacetylase family sporulation protein PdaB</fullName>
    </submittedName>
</protein>